<name>A0A383CT48_9ZZZZ</name>
<keyword evidence="1" id="KW-0472">Membrane</keyword>
<keyword evidence="1" id="KW-0812">Transmembrane</keyword>
<feature type="non-terminal residue" evidence="2">
    <location>
        <position position="45"/>
    </location>
</feature>
<reference evidence="2" key="1">
    <citation type="submission" date="2018-05" db="EMBL/GenBank/DDBJ databases">
        <authorList>
            <person name="Lanie J.A."/>
            <person name="Ng W.-L."/>
            <person name="Kazmierczak K.M."/>
            <person name="Andrzejewski T.M."/>
            <person name="Davidsen T.M."/>
            <person name="Wayne K.J."/>
            <person name="Tettelin H."/>
            <person name="Glass J.I."/>
            <person name="Rusch D."/>
            <person name="Podicherti R."/>
            <person name="Tsui H.-C.T."/>
            <person name="Winkler M.E."/>
        </authorList>
    </citation>
    <scope>NUCLEOTIDE SEQUENCE</scope>
</reference>
<evidence type="ECO:0000313" key="2">
    <source>
        <dbReference type="EMBL" id="SVE35045.1"/>
    </source>
</evidence>
<proteinExistence type="predicted"/>
<dbReference type="AlphaFoldDB" id="A0A383CT48"/>
<dbReference type="EMBL" id="UINC01211232">
    <property type="protein sequence ID" value="SVE35045.1"/>
    <property type="molecule type" value="Genomic_DNA"/>
</dbReference>
<feature type="transmembrane region" description="Helical" evidence="1">
    <location>
        <begin position="21"/>
        <end position="42"/>
    </location>
</feature>
<organism evidence="2">
    <name type="scientific">marine metagenome</name>
    <dbReference type="NCBI Taxonomy" id="408172"/>
    <lineage>
        <taxon>unclassified sequences</taxon>
        <taxon>metagenomes</taxon>
        <taxon>ecological metagenomes</taxon>
    </lineage>
</organism>
<sequence>MQMVIVGNVILAIIKIKNGAANYLLMPLLMVLVTVSFVNQAIQKV</sequence>
<keyword evidence="1" id="KW-1133">Transmembrane helix</keyword>
<gene>
    <name evidence="2" type="ORF">METZ01_LOCUS487899</name>
</gene>
<evidence type="ECO:0000256" key="1">
    <source>
        <dbReference type="SAM" id="Phobius"/>
    </source>
</evidence>
<accession>A0A383CT48</accession>
<protein>
    <submittedName>
        <fullName evidence="2">Uncharacterized protein</fullName>
    </submittedName>
</protein>